<dbReference type="GO" id="GO:0010008">
    <property type="term" value="C:endosome membrane"/>
    <property type="evidence" value="ECO:0000318"/>
    <property type="project" value="GO_Central"/>
</dbReference>
<feature type="region of interest" description="Disordered" evidence="10">
    <location>
        <begin position="672"/>
        <end position="694"/>
    </location>
</feature>
<dbReference type="InterPro" id="IPR001683">
    <property type="entry name" value="PX_dom"/>
</dbReference>
<dbReference type="Gramene" id="Pp3c1_14920V3.3">
    <property type="protein sequence ID" value="Pp3c1_14920V3.3"/>
    <property type="gene ID" value="Pp3c1_14920"/>
</dbReference>
<keyword evidence="3" id="KW-0813">Transport</keyword>
<accession>A0A2K1L889</accession>
<evidence type="ECO:0000256" key="3">
    <source>
        <dbReference type="ARBA" id="ARBA00022448"/>
    </source>
</evidence>
<dbReference type="GO" id="GO:0015031">
    <property type="term" value="P:protein transport"/>
    <property type="evidence" value="ECO:0000318"/>
    <property type="project" value="GO_Central"/>
</dbReference>
<dbReference type="SUPFAM" id="SSF64268">
    <property type="entry name" value="PX domain"/>
    <property type="match status" value="1"/>
</dbReference>
<proteinExistence type="predicted"/>
<name>A0A2K1L889_PHYPA</name>
<evidence type="ECO:0000313" key="14">
    <source>
        <dbReference type="Proteomes" id="UP000006727"/>
    </source>
</evidence>
<evidence type="ECO:0000259" key="11">
    <source>
        <dbReference type="PROSITE" id="PS50195"/>
    </source>
</evidence>
<dbReference type="EnsemblPlants" id="Pp3c1_14920V3.1">
    <property type="protein sequence ID" value="Pp3c1_14920V3.1"/>
    <property type="gene ID" value="Pp3c1_14920"/>
</dbReference>
<dbReference type="PANTHER" id="PTHR46856">
    <property type="entry name" value="PX DOMAIN-CONTAINING PROTEIN EREL1-RELATED"/>
    <property type="match status" value="1"/>
</dbReference>
<sequence length="737" mass="81383">MAGRSPPRHRHDGSSPLPLGMDASPAPARWNGPQTVWPHDPRTGWSYCVFIPSWVAVPEGKESDGKAINPKVFFEVQVGIQSPDGISTLRPILRRFSDFLKLHAAVKKLFPKKKLPAAPPKNSLMRINSNQALLKERRHTLEDWMGRLLADIDISRSVPLASFLELEAAVRSAISERQSQLSVTSSIPLQSTSKLRSGVSWTGGGSSVVSHGYSTLDYGSDATYENSVVGTPSKGSEGELEAEMEALALEEQTASIAAAIESRENQQQEKITSVGLISNSSERVGMGMQTRAVFMDYVAADEPSSQNQPPNGQEMPAVTTVNQVGLAGTSLDETSLKSPLSLGSRHRHRTSQESLSSEISSAPGSDLLRGVSMDLHTENPLMSSSGANPSGEPHSPDAESLKGVGTVFPADQRSKVKRVMGTLQRRFLTAKTDMEDLLGRLSQETAVKEFLTTKVRDLESEIDGMRRKSREVLQRAVWAERERMISLQWELDDCRVALQSSEENVQSLQASKGQLEEKLQEVLAKFETMEKELADVNQQYHSLQQEGDSVDAQARAEKKVLAKEVKNLRASHMEIKQEVKQAMQAKASLEAILSEQKQKQEKAQVTRVKFVREIAMLQARLRECNMDELYKRNGSLGRTEASDMVATFESRISLLIGQAQLLVQEDEELRKADSSTHWPSPRLHEESNGDSGVTFYTDKDSEAALRKMLIDAFIEQAQLCRSLNSLTCNALMSKEAT</sequence>
<dbReference type="SMART" id="SM00312">
    <property type="entry name" value="PX"/>
    <property type="match status" value="1"/>
</dbReference>
<evidence type="ECO:0000256" key="9">
    <source>
        <dbReference type="SAM" id="Coils"/>
    </source>
</evidence>
<dbReference type="Gene3D" id="1.10.287.1490">
    <property type="match status" value="1"/>
</dbReference>
<dbReference type="PaxDb" id="3218-PP1S230_43V6.1"/>
<dbReference type="Pfam" id="PF00787">
    <property type="entry name" value="PX"/>
    <property type="match status" value="1"/>
</dbReference>
<organism evidence="12">
    <name type="scientific">Physcomitrium patens</name>
    <name type="common">Spreading-leaved earth moss</name>
    <name type="synonym">Physcomitrella patens</name>
    <dbReference type="NCBI Taxonomy" id="3218"/>
    <lineage>
        <taxon>Eukaryota</taxon>
        <taxon>Viridiplantae</taxon>
        <taxon>Streptophyta</taxon>
        <taxon>Embryophyta</taxon>
        <taxon>Bryophyta</taxon>
        <taxon>Bryophytina</taxon>
        <taxon>Bryopsida</taxon>
        <taxon>Funariidae</taxon>
        <taxon>Funariales</taxon>
        <taxon>Funariaceae</taxon>
        <taxon>Physcomitrium</taxon>
    </lineage>
</organism>
<dbReference type="KEGG" id="ppp:112291743"/>
<feature type="compositionally biased region" description="Basic residues" evidence="10">
    <location>
        <begin position="1"/>
        <end position="11"/>
    </location>
</feature>
<reference evidence="12 14" key="2">
    <citation type="journal article" date="2018" name="Plant J.">
        <title>The Physcomitrella patens chromosome-scale assembly reveals moss genome structure and evolution.</title>
        <authorList>
            <person name="Lang D."/>
            <person name="Ullrich K.K."/>
            <person name="Murat F."/>
            <person name="Fuchs J."/>
            <person name="Jenkins J."/>
            <person name="Haas F.B."/>
            <person name="Piednoel M."/>
            <person name="Gundlach H."/>
            <person name="Van Bel M."/>
            <person name="Meyberg R."/>
            <person name="Vives C."/>
            <person name="Morata J."/>
            <person name="Symeonidi A."/>
            <person name="Hiss M."/>
            <person name="Muchero W."/>
            <person name="Kamisugi Y."/>
            <person name="Saleh O."/>
            <person name="Blanc G."/>
            <person name="Decker E.L."/>
            <person name="van Gessel N."/>
            <person name="Grimwood J."/>
            <person name="Hayes R.D."/>
            <person name="Graham S.W."/>
            <person name="Gunter L.E."/>
            <person name="McDaniel S.F."/>
            <person name="Hoernstein S.N.W."/>
            <person name="Larsson A."/>
            <person name="Li F.W."/>
            <person name="Perroud P.F."/>
            <person name="Phillips J."/>
            <person name="Ranjan P."/>
            <person name="Rokshar D.S."/>
            <person name="Rothfels C.J."/>
            <person name="Schneider L."/>
            <person name="Shu S."/>
            <person name="Stevenson D.W."/>
            <person name="Thummler F."/>
            <person name="Tillich M."/>
            <person name="Villarreal Aguilar J.C."/>
            <person name="Widiez T."/>
            <person name="Wong G.K."/>
            <person name="Wymore A."/>
            <person name="Zhang Y."/>
            <person name="Zimmer A.D."/>
            <person name="Quatrano R.S."/>
            <person name="Mayer K.F.X."/>
            <person name="Goodstein D."/>
            <person name="Casacuberta J.M."/>
            <person name="Vandepoele K."/>
            <person name="Reski R."/>
            <person name="Cuming A.C."/>
            <person name="Tuskan G.A."/>
            <person name="Maumus F."/>
            <person name="Salse J."/>
            <person name="Schmutz J."/>
            <person name="Rensing S.A."/>
        </authorList>
    </citation>
    <scope>NUCLEOTIDE SEQUENCE [LARGE SCALE GENOMIC DNA]</scope>
    <source>
        <strain evidence="13 14">cv. Gransden 2004</strain>
    </source>
</reference>
<keyword evidence="5" id="KW-0653">Protein transport</keyword>
<reference evidence="12 14" key="1">
    <citation type="journal article" date="2008" name="Science">
        <title>The Physcomitrella genome reveals evolutionary insights into the conquest of land by plants.</title>
        <authorList>
            <person name="Rensing S."/>
            <person name="Lang D."/>
            <person name="Zimmer A."/>
            <person name="Terry A."/>
            <person name="Salamov A."/>
            <person name="Shapiro H."/>
            <person name="Nishiyama T."/>
            <person name="Perroud P.-F."/>
            <person name="Lindquist E."/>
            <person name="Kamisugi Y."/>
            <person name="Tanahashi T."/>
            <person name="Sakakibara K."/>
            <person name="Fujita T."/>
            <person name="Oishi K."/>
            <person name="Shin-I T."/>
            <person name="Kuroki Y."/>
            <person name="Toyoda A."/>
            <person name="Suzuki Y."/>
            <person name="Hashimoto A."/>
            <person name="Yamaguchi K."/>
            <person name="Sugano A."/>
            <person name="Kohara Y."/>
            <person name="Fujiyama A."/>
            <person name="Anterola A."/>
            <person name="Aoki S."/>
            <person name="Ashton N."/>
            <person name="Barbazuk W.B."/>
            <person name="Barker E."/>
            <person name="Bennetzen J."/>
            <person name="Bezanilla M."/>
            <person name="Blankenship R."/>
            <person name="Cho S.H."/>
            <person name="Dutcher S."/>
            <person name="Estelle M."/>
            <person name="Fawcett J.A."/>
            <person name="Gundlach H."/>
            <person name="Hanada K."/>
            <person name="Heyl A."/>
            <person name="Hicks K.A."/>
            <person name="Hugh J."/>
            <person name="Lohr M."/>
            <person name="Mayer K."/>
            <person name="Melkozernov A."/>
            <person name="Murata T."/>
            <person name="Nelson D."/>
            <person name="Pils B."/>
            <person name="Prigge M."/>
            <person name="Reiss B."/>
            <person name="Renner T."/>
            <person name="Rombauts S."/>
            <person name="Rushton P."/>
            <person name="Sanderfoot A."/>
            <person name="Schween G."/>
            <person name="Shiu S.-H."/>
            <person name="Stueber K."/>
            <person name="Theodoulou F.L."/>
            <person name="Tu H."/>
            <person name="Van de Peer Y."/>
            <person name="Verrier P.J."/>
            <person name="Waters E."/>
            <person name="Wood A."/>
            <person name="Yang L."/>
            <person name="Cove D."/>
            <person name="Cuming A."/>
            <person name="Hasebe M."/>
            <person name="Lucas S."/>
            <person name="Mishler D.B."/>
            <person name="Reski R."/>
            <person name="Grigoriev I."/>
            <person name="Quatrano R.S."/>
            <person name="Boore J.L."/>
        </authorList>
    </citation>
    <scope>NUCLEOTIDE SEQUENCE [LARGE SCALE GENOMIC DNA]</scope>
    <source>
        <strain evidence="13 14">cv. Gransden 2004</strain>
    </source>
</reference>
<dbReference type="Gene3D" id="3.30.1520.10">
    <property type="entry name" value="Phox-like domain"/>
    <property type="match status" value="1"/>
</dbReference>
<evidence type="ECO:0000256" key="2">
    <source>
        <dbReference type="ARBA" id="ARBA00004514"/>
    </source>
</evidence>
<protein>
    <recommendedName>
        <fullName evidence="11">PX domain-containing protein</fullName>
    </recommendedName>
</protein>
<feature type="coiled-coil region" evidence="9">
    <location>
        <begin position="448"/>
        <end position="599"/>
    </location>
</feature>
<feature type="region of interest" description="Disordered" evidence="10">
    <location>
        <begin position="328"/>
        <end position="403"/>
    </location>
</feature>
<dbReference type="GO" id="GO:0005829">
    <property type="term" value="C:cytosol"/>
    <property type="evidence" value="ECO:0007669"/>
    <property type="project" value="UniProtKB-SubCell"/>
</dbReference>
<evidence type="ECO:0000313" key="13">
    <source>
        <dbReference type="EnsemblPlants" id="Pp3c1_14920V3.1"/>
    </source>
</evidence>
<dbReference type="GO" id="GO:0035091">
    <property type="term" value="F:phosphatidylinositol binding"/>
    <property type="evidence" value="ECO:0007669"/>
    <property type="project" value="InterPro"/>
</dbReference>
<gene>
    <name evidence="13" type="primary">LOC112291743</name>
    <name evidence="12" type="ORF">PHYPA_000674</name>
</gene>
<dbReference type="EnsemblPlants" id="Pp3c1_14920V3.3">
    <property type="protein sequence ID" value="Pp3c1_14920V3.3"/>
    <property type="gene ID" value="Pp3c1_14920"/>
</dbReference>
<dbReference type="GeneID" id="112291743"/>
<dbReference type="EMBL" id="ABEU02000001">
    <property type="protein sequence ID" value="PNR62250.1"/>
    <property type="molecule type" value="Genomic_DNA"/>
</dbReference>
<dbReference type="InterPro" id="IPR044588">
    <property type="entry name" value="EREX-like"/>
</dbReference>
<feature type="domain" description="PX" evidence="11">
    <location>
        <begin position="52"/>
        <end position="171"/>
    </location>
</feature>
<evidence type="ECO:0000313" key="12">
    <source>
        <dbReference type="EMBL" id="PNR62250.1"/>
    </source>
</evidence>
<dbReference type="PANTHER" id="PTHR46856:SF1">
    <property type="entry name" value="PX DOMAIN-CONTAINING PROTEIN EREL1-RELATED"/>
    <property type="match status" value="1"/>
</dbReference>
<dbReference type="Proteomes" id="UP000006727">
    <property type="component" value="Chromosome 1"/>
</dbReference>
<keyword evidence="6 9" id="KW-0175">Coiled coil</keyword>
<feature type="compositionally biased region" description="Low complexity" evidence="10">
    <location>
        <begin position="352"/>
        <end position="365"/>
    </location>
</feature>
<dbReference type="STRING" id="3218.A0A2K1L889"/>
<reference evidence="13" key="3">
    <citation type="submission" date="2020-12" db="UniProtKB">
        <authorList>
            <consortium name="EnsemblPlants"/>
        </authorList>
    </citation>
    <scope>IDENTIFICATION</scope>
</reference>
<evidence type="ECO:0000256" key="7">
    <source>
        <dbReference type="ARBA" id="ARBA00023136"/>
    </source>
</evidence>
<evidence type="ECO:0000256" key="5">
    <source>
        <dbReference type="ARBA" id="ARBA00022927"/>
    </source>
</evidence>
<evidence type="ECO:0000256" key="6">
    <source>
        <dbReference type="ARBA" id="ARBA00023054"/>
    </source>
</evidence>
<comment type="function">
    <text evidence="8">Acts as an effector of RABF2A and RABF2B. Involved in vacuolar transport of storage proteins. Regulates membrane trafficking to protein storage vacuoles (PSVs). Binds specifically to phosphatidylinositol 3-monophosphate (PtdIns3P).</text>
</comment>
<dbReference type="FunFam" id="3.30.1520.10:FF:000060">
    <property type="entry name" value="Phox (PX) domain-containing protein"/>
    <property type="match status" value="1"/>
</dbReference>
<comment type="subcellular location">
    <subcellularLocation>
        <location evidence="2">Cytoplasm</location>
        <location evidence="2">Cytosol</location>
    </subcellularLocation>
    <subcellularLocation>
        <location evidence="1">Endosome membrane</location>
        <topology evidence="1">Peripheral membrane protein</topology>
    </subcellularLocation>
</comment>
<dbReference type="Gramene" id="Pp3c1_14920V3.1">
    <property type="protein sequence ID" value="Pp3c1_14920V3.1"/>
    <property type="gene ID" value="Pp3c1_14920"/>
</dbReference>
<dbReference type="FunCoup" id="A0A2K1L889">
    <property type="interactions" value="1816"/>
</dbReference>
<keyword evidence="14" id="KW-1185">Reference proteome</keyword>
<evidence type="ECO:0000256" key="8">
    <source>
        <dbReference type="ARBA" id="ARBA00055681"/>
    </source>
</evidence>
<dbReference type="AlphaFoldDB" id="A0A2K1L889"/>
<feature type="region of interest" description="Disordered" evidence="10">
    <location>
        <begin position="1"/>
        <end position="30"/>
    </location>
</feature>
<evidence type="ECO:0000256" key="10">
    <source>
        <dbReference type="SAM" id="MobiDB-lite"/>
    </source>
</evidence>
<keyword evidence="7" id="KW-0472">Membrane</keyword>
<dbReference type="RefSeq" id="XP_024395364.1">
    <property type="nucleotide sequence ID" value="XM_024539596.2"/>
</dbReference>
<evidence type="ECO:0000256" key="1">
    <source>
        <dbReference type="ARBA" id="ARBA00004481"/>
    </source>
</evidence>
<dbReference type="InterPro" id="IPR036871">
    <property type="entry name" value="PX_dom_sf"/>
</dbReference>
<evidence type="ECO:0000256" key="4">
    <source>
        <dbReference type="ARBA" id="ARBA00022490"/>
    </source>
</evidence>
<dbReference type="PROSITE" id="PS50195">
    <property type="entry name" value="PX"/>
    <property type="match status" value="1"/>
</dbReference>
<keyword evidence="4" id="KW-0963">Cytoplasm</keyword>